<evidence type="ECO:0000259" key="1">
    <source>
        <dbReference type="Pfam" id="PF14529"/>
    </source>
</evidence>
<accession>A0AAJ7L4X1</accession>
<dbReference type="AlphaFoldDB" id="A0AAJ7L4X1"/>
<protein>
    <submittedName>
        <fullName evidence="3">Uncharacterized protein LOC108863915</fullName>
    </submittedName>
</protein>
<dbReference type="PANTHER" id="PTHR33395">
    <property type="entry name" value="TRANSCRIPTASE, PUTATIVE-RELATED-RELATED"/>
    <property type="match status" value="1"/>
</dbReference>
<dbReference type="GO" id="GO:0031012">
    <property type="term" value="C:extracellular matrix"/>
    <property type="evidence" value="ECO:0007669"/>
    <property type="project" value="TreeGrafter"/>
</dbReference>
<dbReference type="InterPro" id="IPR005135">
    <property type="entry name" value="Endo/exonuclease/phosphatase"/>
</dbReference>
<proteinExistence type="predicted"/>
<dbReference type="InterPro" id="IPR036691">
    <property type="entry name" value="Endo/exonu/phosph_ase_sf"/>
</dbReference>
<dbReference type="SUPFAM" id="SSF56219">
    <property type="entry name" value="DNase I-like"/>
    <property type="match status" value="1"/>
</dbReference>
<evidence type="ECO:0000313" key="2">
    <source>
        <dbReference type="Proteomes" id="UP000694867"/>
    </source>
</evidence>
<dbReference type="Pfam" id="PF14529">
    <property type="entry name" value="Exo_endo_phos_2"/>
    <property type="match status" value="1"/>
</dbReference>
<dbReference type="RefSeq" id="XP_018494117.1">
    <property type="nucleotide sequence ID" value="XM_018638601.1"/>
</dbReference>
<evidence type="ECO:0000313" key="3">
    <source>
        <dbReference type="RefSeq" id="XP_018494117.1"/>
    </source>
</evidence>
<name>A0AAJ7L4X1_9ACAR</name>
<dbReference type="GeneID" id="108863915"/>
<dbReference type="PANTHER" id="PTHR33395:SF22">
    <property type="entry name" value="REVERSE TRANSCRIPTASE DOMAIN-CONTAINING PROTEIN"/>
    <property type="match status" value="1"/>
</dbReference>
<dbReference type="Gene3D" id="3.60.10.10">
    <property type="entry name" value="Endonuclease/exonuclease/phosphatase"/>
    <property type="match status" value="1"/>
</dbReference>
<dbReference type="KEGG" id="goe:108863915"/>
<organism evidence="2 3">
    <name type="scientific">Galendromus occidentalis</name>
    <name type="common">western predatory mite</name>
    <dbReference type="NCBI Taxonomy" id="34638"/>
    <lineage>
        <taxon>Eukaryota</taxon>
        <taxon>Metazoa</taxon>
        <taxon>Ecdysozoa</taxon>
        <taxon>Arthropoda</taxon>
        <taxon>Chelicerata</taxon>
        <taxon>Arachnida</taxon>
        <taxon>Acari</taxon>
        <taxon>Parasitiformes</taxon>
        <taxon>Mesostigmata</taxon>
        <taxon>Gamasina</taxon>
        <taxon>Phytoseioidea</taxon>
        <taxon>Phytoseiidae</taxon>
        <taxon>Typhlodrominae</taxon>
        <taxon>Galendromus</taxon>
    </lineage>
</organism>
<dbReference type="GO" id="GO:0061343">
    <property type="term" value="P:cell adhesion involved in heart morphogenesis"/>
    <property type="evidence" value="ECO:0007669"/>
    <property type="project" value="TreeGrafter"/>
</dbReference>
<gene>
    <name evidence="3" type="primary">LOC108863915</name>
</gene>
<feature type="domain" description="Endonuclease/exonuclease/phosphatase" evidence="1">
    <location>
        <begin position="5"/>
        <end position="99"/>
    </location>
</feature>
<dbReference type="GO" id="GO:0003824">
    <property type="term" value="F:catalytic activity"/>
    <property type="evidence" value="ECO:0007669"/>
    <property type="project" value="InterPro"/>
</dbReference>
<reference evidence="3" key="1">
    <citation type="submission" date="2025-08" db="UniProtKB">
        <authorList>
            <consortium name="RefSeq"/>
        </authorList>
    </citation>
    <scope>IDENTIFICATION</scope>
</reference>
<sequence length="154" mass="16873">MCLLTEEIERLLCTSSSVIIIGDFICPHINWSEGGCLAGGHSKERILLDFCISNGLKQLVTEITRPASGAPIDLVLSADGVLDFDDVVADPLKSDHLGIMFSFDGVVKGSPVRNGRDFERADYAAIKTSLFATNWQQIFQDSVTLDDMYNTLTE</sequence>
<keyword evidence="2" id="KW-1185">Reference proteome</keyword>
<dbReference type="GO" id="GO:0007508">
    <property type="term" value="P:larval heart development"/>
    <property type="evidence" value="ECO:0007669"/>
    <property type="project" value="TreeGrafter"/>
</dbReference>
<dbReference type="Proteomes" id="UP000694867">
    <property type="component" value="Unplaced"/>
</dbReference>